<protein>
    <submittedName>
        <fullName evidence="1">Uncharacterized protein</fullName>
    </submittedName>
</protein>
<name>A0A413PID7_9FIRM</name>
<evidence type="ECO:0000313" key="2">
    <source>
        <dbReference type="Proteomes" id="UP000286561"/>
    </source>
</evidence>
<comment type="caution">
    <text evidence="1">The sequence shown here is derived from an EMBL/GenBank/DDBJ whole genome shotgun (WGS) entry which is preliminary data.</text>
</comment>
<dbReference type="RefSeq" id="WP_118329854.1">
    <property type="nucleotide sequence ID" value="NZ_QSEP01000205.1"/>
</dbReference>
<reference evidence="1 2" key="1">
    <citation type="submission" date="2018-08" db="EMBL/GenBank/DDBJ databases">
        <title>A genome reference for cultivated species of the human gut microbiota.</title>
        <authorList>
            <person name="Zou Y."/>
            <person name="Xue W."/>
            <person name="Luo G."/>
        </authorList>
    </citation>
    <scope>NUCLEOTIDE SEQUENCE [LARGE SCALE GENOMIC DNA]</scope>
    <source>
        <strain evidence="1 2">AM48-23BH</strain>
    </source>
</reference>
<dbReference type="EMBL" id="QSEP01000205">
    <property type="protein sequence ID" value="RGZ75799.1"/>
    <property type="molecule type" value="Genomic_DNA"/>
</dbReference>
<accession>A0A413PID7</accession>
<dbReference type="Proteomes" id="UP000286561">
    <property type="component" value="Unassembled WGS sequence"/>
</dbReference>
<evidence type="ECO:0000313" key="1">
    <source>
        <dbReference type="EMBL" id="RGZ75799.1"/>
    </source>
</evidence>
<gene>
    <name evidence="1" type="ORF">DW972_15415</name>
</gene>
<sequence length="92" mass="10940">MQVISDLLKMNVTTEYVAHAKHYKYSVSDGRYKIYNHKLYKLLLTDPPESMRDDIFEIDGTKYLWMLFEELEVDLNTMQKNDDVIAFVKSKI</sequence>
<dbReference type="AlphaFoldDB" id="A0A413PID7"/>
<proteinExistence type="predicted"/>
<organism evidence="1 2">
    <name type="scientific">Anaerobutyricum hallii</name>
    <dbReference type="NCBI Taxonomy" id="39488"/>
    <lineage>
        <taxon>Bacteria</taxon>
        <taxon>Bacillati</taxon>
        <taxon>Bacillota</taxon>
        <taxon>Clostridia</taxon>
        <taxon>Lachnospirales</taxon>
        <taxon>Lachnospiraceae</taxon>
        <taxon>Anaerobutyricum</taxon>
    </lineage>
</organism>